<dbReference type="EMBL" id="CP021354">
    <property type="protein sequence ID" value="AWK71894.1"/>
    <property type="molecule type" value="Genomic_DNA"/>
</dbReference>
<gene>
    <name evidence="3" type="ORF">CBI38_10165</name>
</gene>
<feature type="domain" description="MDMPI C-terminal" evidence="1">
    <location>
        <begin position="168"/>
        <end position="260"/>
    </location>
</feature>
<evidence type="ECO:0000259" key="1">
    <source>
        <dbReference type="Pfam" id="PF07398"/>
    </source>
</evidence>
<dbReference type="InterPro" id="IPR024344">
    <property type="entry name" value="MDMPI_metal-binding"/>
</dbReference>
<dbReference type="KEGG" id="roz:CBI38_10165"/>
<dbReference type="Pfam" id="PF11716">
    <property type="entry name" value="MDMPI_N"/>
    <property type="match status" value="1"/>
</dbReference>
<accession>A0A2S2BTJ7</accession>
<dbReference type="NCBIfam" id="TIGR03083">
    <property type="entry name" value="maleylpyruvate isomerase family mycothiol-dependent enzyme"/>
    <property type="match status" value="1"/>
</dbReference>
<name>A0A2S2BTJ7_9NOCA</name>
<dbReference type="Pfam" id="PF07398">
    <property type="entry name" value="MDMPI_C"/>
    <property type="match status" value="1"/>
</dbReference>
<evidence type="ECO:0000259" key="2">
    <source>
        <dbReference type="Pfam" id="PF11716"/>
    </source>
</evidence>
<organism evidence="3 4">
    <name type="scientific">Rhodococcus oxybenzonivorans</name>
    <dbReference type="NCBI Taxonomy" id="1990687"/>
    <lineage>
        <taxon>Bacteria</taxon>
        <taxon>Bacillati</taxon>
        <taxon>Actinomycetota</taxon>
        <taxon>Actinomycetes</taxon>
        <taxon>Mycobacteriales</taxon>
        <taxon>Nocardiaceae</taxon>
        <taxon>Rhodococcus</taxon>
    </lineage>
</organism>
<dbReference type="InterPro" id="IPR017517">
    <property type="entry name" value="Maleyloyr_isom"/>
</dbReference>
<sequence length="272" mass="29737">MTALQKERILDALYEQWDVLDQLLSSVTGDDWFTPTPLPGWTVHDVAAHLIGTESMLAGISAPHTTVDVHGFAHVRNEIGAFNERWVEGLRGRPGTEMLDRFRDITERRRSELAQMTDEMFDAETATPVGPAPYLRFMRVRVFDCWMHELDIRDALGVAGDEGGVRGDTAFEEIMGAVGFLVGKRGKAPSGSRITLELTGPLAREIHVAVDGRAAVVDELPGDATTTITLDSRLFTRLAGGRVKAADHRDAITLGGDTAVGKQIVDNLTFTI</sequence>
<dbReference type="InterPro" id="IPR034660">
    <property type="entry name" value="DinB/YfiT-like"/>
</dbReference>
<dbReference type="GO" id="GO:0046872">
    <property type="term" value="F:metal ion binding"/>
    <property type="evidence" value="ECO:0007669"/>
    <property type="project" value="InterPro"/>
</dbReference>
<dbReference type="SUPFAM" id="SSF109854">
    <property type="entry name" value="DinB/YfiT-like putative metalloenzymes"/>
    <property type="match status" value="1"/>
</dbReference>
<dbReference type="AlphaFoldDB" id="A0A2S2BTJ7"/>
<feature type="domain" description="Mycothiol-dependent maleylpyruvate isomerase metal-binding" evidence="2">
    <location>
        <begin position="15"/>
        <end position="153"/>
    </location>
</feature>
<evidence type="ECO:0000313" key="4">
    <source>
        <dbReference type="Proteomes" id="UP000245711"/>
    </source>
</evidence>
<keyword evidence="4" id="KW-1185">Reference proteome</keyword>
<evidence type="ECO:0000313" key="3">
    <source>
        <dbReference type="EMBL" id="AWK71894.1"/>
    </source>
</evidence>
<reference evidence="3 4" key="1">
    <citation type="submission" date="2017-05" db="EMBL/GenBank/DDBJ databases">
        <title>Isolation of Rhodococcus sp. S2-17 biodegrading of BP-3.</title>
        <authorList>
            <person name="Lee Y."/>
            <person name="Kim K.H."/>
            <person name="Chun B.H."/>
            <person name="Jung H.S."/>
            <person name="Jeon C.O."/>
        </authorList>
    </citation>
    <scope>NUCLEOTIDE SEQUENCE [LARGE SCALE GENOMIC DNA]</scope>
    <source>
        <strain evidence="3 4">S2-17</strain>
    </source>
</reference>
<protein>
    <recommendedName>
        <fullName evidence="5">Mycothiol-dependent maleylpyruvate isomerase metal-binding domain-containing protein</fullName>
    </recommendedName>
</protein>
<dbReference type="InterPro" id="IPR010872">
    <property type="entry name" value="MDMPI_C-term_domain"/>
</dbReference>
<dbReference type="RefSeq" id="WP_109328572.1">
    <property type="nucleotide sequence ID" value="NZ_CP021354.1"/>
</dbReference>
<dbReference type="Proteomes" id="UP000245711">
    <property type="component" value="Chromosome"/>
</dbReference>
<dbReference type="Gene3D" id="1.20.120.450">
    <property type="entry name" value="dinb family like domain"/>
    <property type="match status" value="1"/>
</dbReference>
<dbReference type="OrthoDB" id="154293at2"/>
<evidence type="ECO:0008006" key="5">
    <source>
        <dbReference type="Google" id="ProtNLM"/>
    </source>
</evidence>
<proteinExistence type="predicted"/>